<organism evidence="2 3">
    <name type="scientific">Cajanus cajan</name>
    <name type="common">Pigeon pea</name>
    <name type="synonym">Cajanus indicus</name>
    <dbReference type="NCBI Taxonomy" id="3821"/>
    <lineage>
        <taxon>Eukaryota</taxon>
        <taxon>Viridiplantae</taxon>
        <taxon>Streptophyta</taxon>
        <taxon>Embryophyta</taxon>
        <taxon>Tracheophyta</taxon>
        <taxon>Spermatophyta</taxon>
        <taxon>Magnoliopsida</taxon>
        <taxon>eudicotyledons</taxon>
        <taxon>Gunneridae</taxon>
        <taxon>Pentapetalae</taxon>
        <taxon>rosids</taxon>
        <taxon>fabids</taxon>
        <taxon>Fabales</taxon>
        <taxon>Fabaceae</taxon>
        <taxon>Papilionoideae</taxon>
        <taxon>50 kb inversion clade</taxon>
        <taxon>NPAAA clade</taxon>
        <taxon>indigoferoid/millettioid clade</taxon>
        <taxon>Phaseoleae</taxon>
        <taxon>Cajanus</taxon>
    </lineage>
</organism>
<evidence type="ECO:0000259" key="1">
    <source>
        <dbReference type="Pfam" id="PF10551"/>
    </source>
</evidence>
<dbReference type="Proteomes" id="UP000075243">
    <property type="component" value="Chromosome 10"/>
</dbReference>
<feature type="domain" description="MULE transposase" evidence="1">
    <location>
        <begin position="60"/>
        <end position="131"/>
    </location>
</feature>
<reference evidence="2 3" key="1">
    <citation type="journal article" date="2012" name="Nat. Biotechnol.">
        <title>Draft genome sequence of pigeonpea (Cajanus cajan), an orphan legume crop of resource-poor farmers.</title>
        <authorList>
            <person name="Varshney R.K."/>
            <person name="Chen W."/>
            <person name="Li Y."/>
            <person name="Bharti A.K."/>
            <person name="Saxena R.K."/>
            <person name="Schlueter J.A."/>
            <person name="Donoghue M.T."/>
            <person name="Azam S."/>
            <person name="Fan G."/>
            <person name="Whaley A.M."/>
            <person name="Farmer A.D."/>
            <person name="Sheridan J."/>
            <person name="Iwata A."/>
            <person name="Tuteja R."/>
            <person name="Penmetsa R.V."/>
            <person name="Wu W."/>
            <person name="Upadhyaya H.D."/>
            <person name="Yang S.P."/>
            <person name="Shah T."/>
            <person name="Saxena K.B."/>
            <person name="Michael T."/>
            <person name="McCombie W.R."/>
            <person name="Yang B."/>
            <person name="Zhang G."/>
            <person name="Yang H."/>
            <person name="Wang J."/>
            <person name="Spillane C."/>
            <person name="Cook D.R."/>
            <person name="May G.D."/>
            <person name="Xu X."/>
            <person name="Jackson S.A."/>
        </authorList>
    </citation>
    <scope>NUCLEOTIDE SEQUENCE [LARGE SCALE GENOMIC DNA]</scope>
    <source>
        <strain evidence="3">cv. Asha</strain>
    </source>
</reference>
<dbReference type="Gramene" id="C.cajan_15280.t">
    <property type="protein sequence ID" value="C.cajan_15280.t"/>
    <property type="gene ID" value="C.cajan_15280"/>
</dbReference>
<name>A0A151SZN4_CAJCA</name>
<keyword evidence="3" id="KW-1185">Reference proteome</keyword>
<dbReference type="EMBL" id="CM003612">
    <property type="protein sequence ID" value="KYP60270.1"/>
    <property type="molecule type" value="Genomic_DNA"/>
</dbReference>
<proteinExistence type="predicted"/>
<dbReference type="InterPro" id="IPR018289">
    <property type="entry name" value="MULE_transposase_dom"/>
</dbReference>
<dbReference type="STRING" id="3821.A0A151SZN4"/>
<dbReference type="Pfam" id="PF10551">
    <property type="entry name" value="MULE"/>
    <property type="match status" value="1"/>
</dbReference>
<dbReference type="PANTHER" id="PTHR31973">
    <property type="entry name" value="POLYPROTEIN, PUTATIVE-RELATED"/>
    <property type="match status" value="1"/>
</dbReference>
<evidence type="ECO:0000313" key="2">
    <source>
        <dbReference type="EMBL" id="KYP60270.1"/>
    </source>
</evidence>
<protein>
    <recommendedName>
        <fullName evidence="1">MULE transposase domain-containing protein</fullName>
    </recommendedName>
</protein>
<gene>
    <name evidence="2" type="ORF">KK1_015723</name>
</gene>
<dbReference type="AlphaFoldDB" id="A0A151SZN4"/>
<dbReference type="PANTHER" id="PTHR31973:SF187">
    <property type="entry name" value="MUTATOR TRANSPOSASE MUDRA PROTEIN"/>
    <property type="match status" value="1"/>
</dbReference>
<evidence type="ECO:0000313" key="3">
    <source>
        <dbReference type="Proteomes" id="UP000075243"/>
    </source>
</evidence>
<sequence>MVIRCVKDCPFNIRVSKSEYHEYWQLSLYENHTCHRTTKKIYICFEACKSAFVHTCRPLIGLDGCFLKGDYGGQLIAIVGKDGNNQMIPIAFAVVEPKTRDSWTWFIDLLLEELGSIKKKKWAFIFDQQKVIVCL</sequence>
<accession>A0A151SZN4</accession>